<dbReference type="EMBL" id="JAVDTL010000005">
    <property type="protein sequence ID" value="MDR6768396.1"/>
    <property type="molecule type" value="Genomic_DNA"/>
</dbReference>
<keyword evidence="3" id="KW-1185">Reference proteome</keyword>
<evidence type="ECO:0000313" key="4">
    <source>
        <dbReference type="Proteomes" id="UP001253458"/>
    </source>
</evidence>
<evidence type="ECO:0000313" key="2">
    <source>
        <dbReference type="EMBL" id="MDR6837574.1"/>
    </source>
</evidence>
<dbReference type="EMBL" id="JAVDTS010000003">
    <property type="protein sequence ID" value="MDR6837574.1"/>
    <property type="molecule type" value="Genomic_DNA"/>
</dbReference>
<comment type="caution">
    <text evidence="1">The sequence shown here is derived from an EMBL/GenBank/DDBJ whole genome shotgun (WGS) entry which is preliminary data.</text>
</comment>
<accession>A0AAJ2BVA5</accession>
<evidence type="ECO:0000313" key="3">
    <source>
        <dbReference type="Proteomes" id="UP001249076"/>
    </source>
</evidence>
<dbReference type="Proteomes" id="UP001249076">
    <property type="component" value="Unassembled WGS sequence"/>
</dbReference>
<protein>
    <recommendedName>
        <fullName evidence="5">DUF4424 domain-containing protein</fullName>
    </recommendedName>
</protein>
<proteinExistence type="predicted"/>
<evidence type="ECO:0008006" key="5">
    <source>
        <dbReference type="Google" id="ProtNLM"/>
    </source>
</evidence>
<dbReference type="AlphaFoldDB" id="A0AAJ2BVA5"/>
<gene>
    <name evidence="1" type="ORF">J2W88_003698</name>
    <name evidence="2" type="ORF">J2W93_002412</name>
</gene>
<dbReference type="Proteomes" id="UP001253458">
    <property type="component" value="Unassembled WGS sequence"/>
</dbReference>
<sequence length="327" mass="35178">MTNAMFERRKPLPFTAPMAIAARLVLLVCGVSGLAGAALADERSDGATPRIVLAPQAPLARGAEIARAVVYLEAEEADVSLTPGASLASPILLRVQGSVFGWLGDSEPYPDRHFPELRFFSNGQPVPYTESFRATVGTVDISALLSDAKVSPWLIADTPPFVATEDMPAETRSKLTQAGAMSASGGDYLAQWRAQRTLGVALVPGQTLDMRYRLRPGYALLSLQELGGATLRQRYCLTGSHLQALQKRFGRQAQFVTRYYAMAVGWEGRVPSSARLTVVPQPGVVQVAACTRSAKQAFGMDAVWTDVEAVPDRQSVLHVLTLEPAIP</sequence>
<evidence type="ECO:0000313" key="1">
    <source>
        <dbReference type="EMBL" id="MDR6768396.1"/>
    </source>
</evidence>
<dbReference type="RefSeq" id="WP_209818357.1">
    <property type="nucleotide sequence ID" value="NZ_JAVDTL010000005.1"/>
</dbReference>
<reference evidence="1 3" key="1">
    <citation type="submission" date="2023-07" db="EMBL/GenBank/DDBJ databases">
        <title>Sorghum-associated microbial communities from plants grown in Nebraska, USA.</title>
        <authorList>
            <person name="Schachtman D."/>
        </authorList>
    </citation>
    <scope>NUCLEOTIDE SEQUENCE</scope>
    <source>
        <strain evidence="2 3">BE105</strain>
        <strain evidence="1">BE69</strain>
    </source>
</reference>
<organism evidence="1 4">
    <name type="scientific">Acidovorax delafieldii</name>
    <name type="common">Pseudomonas delafieldii</name>
    <dbReference type="NCBI Taxonomy" id="47920"/>
    <lineage>
        <taxon>Bacteria</taxon>
        <taxon>Pseudomonadati</taxon>
        <taxon>Pseudomonadota</taxon>
        <taxon>Betaproteobacteria</taxon>
        <taxon>Burkholderiales</taxon>
        <taxon>Comamonadaceae</taxon>
        <taxon>Acidovorax</taxon>
    </lineage>
</organism>
<name>A0AAJ2BVA5_ACIDE</name>